<name>A0A2G8SX96_9BURK</name>
<dbReference type="InterPro" id="IPR005955">
    <property type="entry name" value="GST_Zeta"/>
</dbReference>
<dbReference type="PANTHER" id="PTHR42673">
    <property type="entry name" value="MALEYLACETOACETATE ISOMERASE"/>
    <property type="match status" value="1"/>
</dbReference>
<dbReference type="GO" id="GO:0004364">
    <property type="term" value="F:glutathione transferase activity"/>
    <property type="evidence" value="ECO:0007669"/>
    <property type="project" value="TreeGrafter"/>
</dbReference>
<comment type="caution">
    <text evidence="4">The sequence shown here is derived from an EMBL/GenBank/DDBJ whole genome shotgun (WGS) entry which is preliminary data.</text>
</comment>
<dbReference type="PROSITE" id="PS50404">
    <property type="entry name" value="GST_NTER"/>
    <property type="match status" value="1"/>
</dbReference>
<keyword evidence="5" id="KW-1185">Reference proteome</keyword>
<evidence type="ECO:0000259" key="3">
    <source>
        <dbReference type="PROSITE" id="PS50405"/>
    </source>
</evidence>
<dbReference type="RefSeq" id="WP_099917389.1">
    <property type="nucleotide sequence ID" value="NZ_BMHS01000017.1"/>
</dbReference>
<dbReference type="InterPro" id="IPR040079">
    <property type="entry name" value="Glutathione_S-Trfase"/>
</dbReference>
<evidence type="ECO:0000313" key="4">
    <source>
        <dbReference type="EMBL" id="PIL38415.1"/>
    </source>
</evidence>
<dbReference type="FunFam" id="1.20.1050.10:FF:000017">
    <property type="entry name" value="Maleylacetoacetate isomerase"/>
    <property type="match status" value="1"/>
</dbReference>
<dbReference type="GO" id="GO:0006749">
    <property type="term" value="P:glutathione metabolic process"/>
    <property type="evidence" value="ECO:0007669"/>
    <property type="project" value="TreeGrafter"/>
</dbReference>
<dbReference type="Gene3D" id="1.20.1050.10">
    <property type="match status" value="1"/>
</dbReference>
<dbReference type="GO" id="GO:0005737">
    <property type="term" value="C:cytoplasm"/>
    <property type="evidence" value="ECO:0007669"/>
    <property type="project" value="InterPro"/>
</dbReference>
<dbReference type="OrthoDB" id="509852at2"/>
<dbReference type="InterPro" id="IPR004045">
    <property type="entry name" value="Glutathione_S-Trfase_N"/>
</dbReference>
<dbReference type="CDD" id="cd03191">
    <property type="entry name" value="GST_C_Zeta"/>
    <property type="match status" value="1"/>
</dbReference>
<evidence type="ECO:0000313" key="5">
    <source>
        <dbReference type="Proteomes" id="UP000228593"/>
    </source>
</evidence>
<evidence type="ECO:0000259" key="2">
    <source>
        <dbReference type="PROSITE" id="PS50404"/>
    </source>
</evidence>
<dbReference type="InterPro" id="IPR034333">
    <property type="entry name" value="GST_Zeta_N"/>
</dbReference>
<dbReference type="Proteomes" id="UP000228593">
    <property type="component" value="Unassembled WGS sequence"/>
</dbReference>
<gene>
    <name evidence="4" type="primary">maiA</name>
    <name evidence="4" type="ORF">CR103_18290</name>
</gene>
<dbReference type="SFLD" id="SFLDS00019">
    <property type="entry name" value="Glutathione_Transferase_(cytos"/>
    <property type="match status" value="1"/>
</dbReference>
<dbReference type="PANTHER" id="PTHR42673:SF21">
    <property type="entry name" value="GLUTATHIONE S-TRANSFERASE YFCF"/>
    <property type="match status" value="1"/>
</dbReference>
<dbReference type="Gene3D" id="3.40.30.10">
    <property type="entry name" value="Glutaredoxin"/>
    <property type="match status" value="1"/>
</dbReference>
<feature type="domain" description="GST N-terminal" evidence="2">
    <location>
        <begin position="1"/>
        <end position="85"/>
    </location>
</feature>
<dbReference type="GO" id="GO:0006559">
    <property type="term" value="P:L-phenylalanine catabolic process"/>
    <property type="evidence" value="ECO:0007669"/>
    <property type="project" value="TreeGrafter"/>
</dbReference>
<dbReference type="AlphaFoldDB" id="A0A2G8SX96"/>
<reference evidence="4 5" key="1">
    <citation type="submission" date="2017-10" db="EMBL/GenBank/DDBJ databases">
        <title>Massilia psychrophilum sp. nov., a novel purple-pigmented bacterium isolated from Tianshan glacier, Xinjiang Municipality, China.</title>
        <authorList>
            <person name="Wang H."/>
        </authorList>
    </citation>
    <scope>NUCLEOTIDE SEQUENCE [LARGE SCALE GENOMIC DNA]</scope>
    <source>
        <strain evidence="4 5">JCM 30813</strain>
    </source>
</reference>
<protein>
    <submittedName>
        <fullName evidence="4">Maleylacetoacetate isomerase</fullName>
    </submittedName>
</protein>
<feature type="domain" description="GST C-terminal" evidence="3">
    <location>
        <begin position="90"/>
        <end position="225"/>
    </location>
</feature>
<dbReference type="SUPFAM" id="SSF52833">
    <property type="entry name" value="Thioredoxin-like"/>
    <property type="match status" value="1"/>
</dbReference>
<evidence type="ECO:0000256" key="1">
    <source>
        <dbReference type="ARBA" id="ARBA00010007"/>
    </source>
</evidence>
<proteinExistence type="inferred from homology"/>
<dbReference type="Pfam" id="PF13409">
    <property type="entry name" value="GST_N_2"/>
    <property type="match status" value="1"/>
</dbReference>
<keyword evidence="4" id="KW-0413">Isomerase</keyword>
<dbReference type="SFLD" id="SFLDG00358">
    <property type="entry name" value="Main_(cytGST)"/>
    <property type="match status" value="1"/>
</dbReference>
<dbReference type="NCBIfam" id="TIGR01262">
    <property type="entry name" value="maiA"/>
    <property type="match status" value="1"/>
</dbReference>
<dbReference type="SUPFAM" id="SSF47616">
    <property type="entry name" value="GST C-terminal domain-like"/>
    <property type="match status" value="1"/>
</dbReference>
<comment type="similarity">
    <text evidence="1">Belongs to the GST superfamily. Zeta family.</text>
</comment>
<dbReference type="PROSITE" id="PS50405">
    <property type="entry name" value="GST_CTER"/>
    <property type="match status" value="1"/>
</dbReference>
<dbReference type="InterPro" id="IPR036249">
    <property type="entry name" value="Thioredoxin-like_sf"/>
</dbReference>
<accession>A0A2G8SX96</accession>
<dbReference type="InterPro" id="IPR034330">
    <property type="entry name" value="GST_Zeta_C"/>
</dbReference>
<dbReference type="InterPro" id="IPR010987">
    <property type="entry name" value="Glutathione-S-Trfase_C-like"/>
</dbReference>
<dbReference type="InterPro" id="IPR036282">
    <property type="entry name" value="Glutathione-S-Trfase_C_sf"/>
</dbReference>
<dbReference type="EMBL" id="PDOB01000037">
    <property type="protein sequence ID" value="PIL38415.1"/>
    <property type="molecule type" value="Genomic_DNA"/>
</dbReference>
<dbReference type="CDD" id="cd03042">
    <property type="entry name" value="GST_N_Zeta"/>
    <property type="match status" value="1"/>
</dbReference>
<dbReference type="GO" id="GO:0016034">
    <property type="term" value="F:maleylacetoacetate isomerase activity"/>
    <property type="evidence" value="ECO:0007669"/>
    <property type="project" value="TreeGrafter"/>
</dbReference>
<sequence length="225" mass="24935">MKLYTYFRSSAAWRVRIALSLKGLPYEAVPVHLVRNGGEQLTDQYRAINPGALVPSLQDEGAEGATITQSMAIVEYLEETHPAVPLLPSTPLERARVRALAQMIACDIHPLNNLRVLRYLVRTLGVKDEAKTEWYRHWIGEGFAALEAQLTRNPARDSDRNAAPARFCHGSTPTIADCFLVPQVYNAQRFDIDIAAYPNIARINDACAELPAFIAAHPAQQGDSE</sequence>
<organism evidence="4 5">
    <name type="scientific">Massilia psychrophila</name>
    <dbReference type="NCBI Taxonomy" id="1603353"/>
    <lineage>
        <taxon>Bacteria</taxon>
        <taxon>Pseudomonadati</taxon>
        <taxon>Pseudomonadota</taxon>
        <taxon>Betaproteobacteria</taxon>
        <taxon>Burkholderiales</taxon>
        <taxon>Oxalobacteraceae</taxon>
        <taxon>Telluria group</taxon>
        <taxon>Massilia</taxon>
    </lineage>
</organism>